<evidence type="ECO:0000313" key="2">
    <source>
        <dbReference type="EMBL" id="SFE00612.1"/>
    </source>
</evidence>
<reference evidence="2 3" key="1">
    <citation type="submission" date="2016-10" db="EMBL/GenBank/DDBJ databases">
        <authorList>
            <person name="Varghese N."/>
            <person name="Submissions S."/>
        </authorList>
    </citation>
    <scope>NUCLEOTIDE SEQUENCE [LARGE SCALE GENOMIC DNA]</scope>
    <source>
        <strain evidence="3">YIM D21,KCTC 23444,ACCC 10710</strain>
    </source>
</reference>
<evidence type="ECO:0000313" key="3">
    <source>
        <dbReference type="Proteomes" id="UP000325289"/>
    </source>
</evidence>
<dbReference type="Proteomes" id="UP000325289">
    <property type="component" value="Unassembled WGS sequence"/>
</dbReference>
<feature type="transmembrane region" description="Helical" evidence="1">
    <location>
        <begin position="78"/>
        <end position="99"/>
    </location>
</feature>
<gene>
    <name evidence="2" type="ORF">SAMN04515678_105174</name>
</gene>
<dbReference type="OrthoDB" id="7847071at2"/>
<sequence length="175" mass="19303">MDWHQTVFEVIDMRSFSNLWFWIALAVMWSTASHWVLGVPFDMVSRAARLGGQAETDFEDMVRINVNRLLLIAEEAGLILVSIGSFGLTALAVLGFGFGLEFAQALFLLGLPMTFVGLLSVRTAAQIRRRGLSGAELRRRLGRHRVAVQAIGVLSVLVTTMWGMYMNLAVGPFGS</sequence>
<keyword evidence="1" id="KW-0812">Transmembrane</keyword>
<name>A0A1I1WZW1_9RHOB</name>
<evidence type="ECO:0008006" key="4">
    <source>
        <dbReference type="Google" id="ProtNLM"/>
    </source>
</evidence>
<keyword evidence="1" id="KW-1133">Transmembrane helix</keyword>
<protein>
    <recommendedName>
        <fullName evidence="4">Component of SufBCD complex</fullName>
    </recommendedName>
</protein>
<dbReference type="EMBL" id="FOMS01000005">
    <property type="protein sequence ID" value="SFE00612.1"/>
    <property type="molecule type" value="Genomic_DNA"/>
</dbReference>
<accession>A0A1I1WZW1</accession>
<feature type="transmembrane region" description="Helical" evidence="1">
    <location>
        <begin position="105"/>
        <end position="125"/>
    </location>
</feature>
<dbReference type="AlphaFoldDB" id="A0A1I1WZW1"/>
<keyword evidence="3" id="KW-1185">Reference proteome</keyword>
<dbReference type="RefSeq" id="WP_149755703.1">
    <property type="nucleotide sequence ID" value="NZ_FOMS01000005.1"/>
</dbReference>
<proteinExistence type="predicted"/>
<organism evidence="2 3">
    <name type="scientific">Roseivivax sediminis</name>
    <dbReference type="NCBI Taxonomy" id="936889"/>
    <lineage>
        <taxon>Bacteria</taxon>
        <taxon>Pseudomonadati</taxon>
        <taxon>Pseudomonadota</taxon>
        <taxon>Alphaproteobacteria</taxon>
        <taxon>Rhodobacterales</taxon>
        <taxon>Roseobacteraceae</taxon>
        <taxon>Roseivivax</taxon>
    </lineage>
</organism>
<keyword evidence="1" id="KW-0472">Membrane</keyword>
<feature type="transmembrane region" description="Helical" evidence="1">
    <location>
        <begin position="20"/>
        <end position="41"/>
    </location>
</feature>
<feature type="transmembrane region" description="Helical" evidence="1">
    <location>
        <begin position="146"/>
        <end position="165"/>
    </location>
</feature>
<evidence type="ECO:0000256" key="1">
    <source>
        <dbReference type="SAM" id="Phobius"/>
    </source>
</evidence>